<comment type="caution">
    <text evidence="20">The sequence shown here is derived from an EMBL/GenBank/DDBJ whole genome shotgun (WGS) entry which is preliminary data.</text>
</comment>
<dbReference type="NCBIfam" id="TIGR00706">
    <property type="entry name" value="SppA_dom"/>
    <property type="match status" value="1"/>
</dbReference>
<dbReference type="CDD" id="cd07018">
    <property type="entry name" value="S49_SppA_67K_type"/>
    <property type="match status" value="1"/>
</dbReference>
<dbReference type="InterPro" id="IPR033854">
    <property type="entry name" value="S49_SppA_1"/>
</dbReference>
<evidence type="ECO:0000256" key="2">
    <source>
        <dbReference type="ARBA" id="ARBA00008683"/>
    </source>
</evidence>
<dbReference type="PANTHER" id="PTHR33209:SF1">
    <property type="entry name" value="PEPTIDASE S49 DOMAIN-CONTAINING PROTEIN"/>
    <property type="match status" value="1"/>
</dbReference>
<comment type="subcellular location">
    <subcellularLocation>
        <location evidence="1">Cell inner membrane</location>
        <topology evidence="1">Single-pass membrane protein</topology>
    </subcellularLocation>
</comment>
<evidence type="ECO:0000313" key="20">
    <source>
        <dbReference type="EMBL" id="EBQ9425798.1"/>
    </source>
</evidence>
<dbReference type="GO" id="GO:0006465">
    <property type="term" value="P:signal peptide processing"/>
    <property type="evidence" value="ECO:0007669"/>
    <property type="project" value="InterPro"/>
</dbReference>
<keyword evidence="10 18" id="KW-1133">Transmembrane helix</keyword>
<dbReference type="GO" id="GO:0008236">
    <property type="term" value="F:serine-type peptidase activity"/>
    <property type="evidence" value="ECO:0007669"/>
    <property type="project" value="UniProtKB-KW"/>
</dbReference>
<dbReference type="Pfam" id="PF01343">
    <property type="entry name" value="Peptidase_S49"/>
    <property type="match status" value="2"/>
</dbReference>
<dbReference type="InterPro" id="IPR004635">
    <property type="entry name" value="Pept_S49_SppA"/>
</dbReference>
<evidence type="ECO:0000256" key="6">
    <source>
        <dbReference type="ARBA" id="ARBA00022670"/>
    </source>
</evidence>
<evidence type="ECO:0000256" key="11">
    <source>
        <dbReference type="ARBA" id="ARBA00023136"/>
    </source>
</evidence>
<dbReference type="GO" id="GO:0005886">
    <property type="term" value="C:plasma membrane"/>
    <property type="evidence" value="ECO:0007669"/>
    <property type="project" value="UniProtKB-SubCell"/>
</dbReference>
<evidence type="ECO:0000256" key="13">
    <source>
        <dbReference type="ARBA" id="ARBA00072914"/>
    </source>
</evidence>
<dbReference type="InterPro" id="IPR002142">
    <property type="entry name" value="Peptidase_S49"/>
</dbReference>
<evidence type="ECO:0000256" key="8">
    <source>
        <dbReference type="ARBA" id="ARBA00022801"/>
    </source>
</evidence>
<reference evidence="20" key="1">
    <citation type="submission" date="2018-05" db="EMBL/GenBank/DDBJ databases">
        <authorList>
            <person name="Ashton P.M."/>
            <person name="Dallman T."/>
            <person name="Nair S."/>
            <person name="De Pinna E."/>
            <person name="Peters T."/>
            <person name="Grant K."/>
        </authorList>
    </citation>
    <scope>NUCLEOTIDE SEQUENCE</scope>
    <source>
        <strain evidence="20">381328</strain>
    </source>
</reference>
<evidence type="ECO:0000256" key="9">
    <source>
        <dbReference type="ARBA" id="ARBA00022825"/>
    </source>
</evidence>
<evidence type="ECO:0000256" key="12">
    <source>
        <dbReference type="ARBA" id="ARBA00054341"/>
    </source>
</evidence>
<evidence type="ECO:0000256" key="10">
    <source>
        <dbReference type="ARBA" id="ARBA00022989"/>
    </source>
</evidence>
<dbReference type="NCBIfam" id="TIGR00705">
    <property type="entry name" value="SppA_67K"/>
    <property type="match status" value="1"/>
</dbReference>
<dbReference type="PIRSF" id="PIRSF001217">
    <property type="entry name" value="Protease_4_SppA"/>
    <property type="match status" value="1"/>
</dbReference>
<evidence type="ECO:0000256" key="5">
    <source>
        <dbReference type="ARBA" id="ARBA00022519"/>
    </source>
</evidence>
<evidence type="ECO:0000256" key="1">
    <source>
        <dbReference type="ARBA" id="ARBA00004377"/>
    </source>
</evidence>
<keyword evidence="6" id="KW-0645">Protease</keyword>
<organism evidence="20">
    <name type="scientific">Salmonella potsdam</name>
    <dbReference type="NCBI Taxonomy" id="597"/>
    <lineage>
        <taxon>Bacteria</taxon>
        <taxon>Pseudomonadati</taxon>
        <taxon>Pseudomonadota</taxon>
        <taxon>Gammaproteobacteria</taxon>
        <taxon>Enterobacterales</taxon>
        <taxon>Enterobacteriaceae</taxon>
        <taxon>Salmonella</taxon>
    </lineage>
</organism>
<dbReference type="InterPro" id="IPR004634">
    <property type="entry name" value="Pept_S49_pIV"/>
</dbReference>
<evidence type="ECO:0000256" key="18">
    <source>
        <dbReference type="SAM" id="Phobius"/>
    </source>
</evidence>
<dbReference type="InterPro" id="IPR047217">
    <property type="entry name" value="S49_SppA_67K_type_N"/>
</dbReference>
<dbReference type="AlphaFoldDB" id="A0A5U6H936"/>
<comment type="subunit">
    <text evidence="3">Homotetramer.</text>
</comment>
<keyword evidence="9" id="KW-0720">Serine protease</keyword>
<proteinExistence type="inferred from homology"/>
<sequence>MRTLWRFIAGFFKWTWRVLNFVREMVLNLFFIFLVLVGVGIWMQIGNGSNSEQTARGALLLDISGVIVDKPSTNHRLGALGRQLFGASSDRLQENSLFDIVNAIRQAKDDRNITGIVLDLKNFTGADQPSMRYIGKALREFRDSGKPVFAVGENYSQGQYYLASFANKIWLSPQGQVDLHGFATNGLYYKTLLDKLKVSTHVFRVGTYKSAVEPFIRDDMSPAAREADSRWIGELWQNYLHTVSANRQISPQQLFPGAQAIIDGLTSVGGDTAKYALDHKLVDALASSADVEKALTKQFGWSKTENNYRAISYYDYSLKTPADTGGTIAVIFANGAIMDGEETPGNVGGDTTASQIRDARLDPKVKAIVLRVNSLGGSVNASEVIRAELAAAKAAGKPVVVSMGGMAASGGYWISTPANYIVASPSTLTGSIGIFGVINTVENSLSSIGVHSDGVSTSPLADISMTKALSPEVQQMMQLSIEYGYKRFITLVADARKRTPEQIDKIAQGHVWTGEDAKANGLVDSLGDFDDAVAKAAELAKLKQWHLDYYQDEPTVLDMVMDSMTGSVRAMLPETIQAMLPAPLVSAANTLKAEGDKLAAFNDPQNRYAFCLTCANVR</sequence>
<feature type="active site" description="Nucleophile" evidence="17">
    <location>
        <position position="409"/>
    </location>
</feature>
<evidence type="ECO:0000256" key="7">
    <source>
        <dbReference type="ARBA" id="ARBA00022692"/>
    </source>
</evidence>
<feature type="domain" description="Peptidase S49" evidence="19">
    <location>
        <begin position="141"/>
        <end position="294"/>
    </location>
</feature>
<evidence type="ECO:0000256" key="4">
    <source>
        <dbReference type="ARBA" id="ARBA00022475"/>
    </source>
</evidence>
<dbReference type="Gene3D" id="3.90.226.10">
    <property type="entry name" value="2-enoyl-CoA Hydratase, Chain A, domain 1"/>
    <property type="match status" value="3"/>
</dbReference>
<protein>
    <recommendedName>
        <fullName evidence="13">Protease 4</fullName>
    </recommendedName>
    <alternativeName>
        <fullName evidence="15">Endopeptidase IV</fullName>
    </alternativeName>
    <alternativeName>
        <fullName evidence="16">Protease IV</fullName>
    </alternativeName>
    <alternativeName>
        <fullName evidence="14">Signal peptide peptidase</fullName>
    </alternativeName>
</protein>
<feature type="domain" description="Peptidase S49" evidence="19">
    <location>
        <begin position="392"/>
        <end position="543"/>
    </location>
</feature>
<dbReference type="EMBL" id="AAGQQJ010000009">
    <property type="protein sequence ID" value="EBQ9425798.1"/>
    <property type="molecule type" value="Genomic_DNA"/>
</dbReference>
<evidence type="ECO:0000256" key="15">
    <source>
        <dbReference type="ARBA" id="ARBA00081929"/>
    </source>
</evidence>
<dbReference type="CDD" id="cd07019">
    <property type="entry name" value="S49_SppA_1"/>
    <property type="match status" value="1"/>
</dbReference>
<dbReference type="FunFam" id="3.90.226.10:FF:000051">
    <property type="entry name" value="Protease 4"/>
    <property type="match status" value="1"/>
</dbReference>
<evidence type="ECO:0000256" key="16">
    <source>
        <dbReference type="ARBA" id="ARBA00083898"/>
    </source>
</evidence>
<evidence type="ECO:0000259" key="19">
    <source>
        <dbReference type="Pfam" id="PF01343"/>
    </source>
</evidence>
<dbReference type="NCBIfam" id="NF008195">
    <property type="entry name" value="PRK10949.1"/>
    <property type="match status" value="1"/>
</dbReference>
<evidence type="ECO:0000256" key="17">
    <source>
        <dbReference type="PIRSR" id="PIRSR001217-1"/>
    </source>
</evidence>
<keyword evidence="7 18" id="KW-0812">Transmembrane</keyword>
<dbReference type="SUPFAM" id="SSF52096">
    <property type="entry name" value="ClpP/crotonase"/>
    <property type="match status" value="2"/>
</dbReference>
<keyword evidence="4" id="KW-1003">Cell membrane</keyword>
<dbReference type="PANTHER" id="PTHR33209">
    <property type="entry name" value="PROTEASE 4"/>
    <property type="match status" value="1"/>
</dbReference>
<gene>
    <name evidence="20" type="ORF">DMA59_09120</name>
</gene>
<dbReference type="FunFam" id="3.90.226.10:FF:000033">
    <property type="entry name" value="Protease 4"/>
    <property type="match status" value="1"/>
</dbReference>
<keyword evidence="5" id="KW-0997">Cell inner membrane</keyword>
<comment type="function">
    <text evidence="12">Digests cleaved signal peptides in vitro, its in vivo function is unknown. This activity is necessary to maintain proper secretion of mature proteins across the membrane.</text>
</comment>
<evidence type="ECO:0000256" key="3">
    <source>
        <dbReference type="ARBA" id="ARBA00011881"/>
    </source>
</evidence>
<evidence type="ECO:0000256" key="14">
    <source>
        <dbReference type="ARBA" id="ARBA00081814"/>
    </source>
</evidence>
<comment type="similarity">
    <text evidence="2">Belongs to the peptidase S49 family.</text>
</comment>
<keyword evidence="11 18" id="KW-0472">Membrane</keyword>
<feature type="active site" description="Proton donor/acceptor" evidence="17">
    <location>
        <position position="209"/>
    </location>
</feature>
<dbReference type="InterPro" id="IPR029045">
    <property type="entry name" value="ClpP/crotonase-like_dom_sf"/>
</dbReference>
<keyword evidence="8" id="KW-0378">Hydrolase</keyword>
<feature type="transmembrane region" description="Helical" evidence="18">
    <location>
        <begin position="21"/>
        <end position="43"/>
    </location>
</feature>
<accession>A0A5U6H936</accession>
<dbReference type="Gene3D" id="6.20.330.10">
    <property type="match status" value="1"/>
</dbReference>
<name>A0A5U6H936_SALPO</name>